<keyword evidence="7" id="KW-1185">Reference proteome</keyword>
<dbReference type="InterPro" id="IPR002698">
    <property type="entry name" value="FTHF_cligase"/>
</dbReference>
<keyword evidence="6" id="KW-0436">Ligase</keyword>
<name>A0A2A4B8M1_9SPHN</name>
<dbReference type="GO" id="GO:0009396">
    <property type="term" value="P:folic acid-containing compound biosynthetic process"/>
    <property type="evidence" value="ECO:0007669"/>
    <property type="project" value="TreeGrafter"/>
</dbReference>
<keyword evidence="5" id="KW-0460">Magnesium</keyword>
<dbReference type="GO" id="GO:0005524">
    <property type="term" value="F:ATP binding"/>
    <property type="evidence" value="ECO:0007669"/>
    <property type="project" value="UniProtKB-KW"/>
</dbReference>
<keyword evidence="5" id="KW-0479">Metal-binding</keyword>
<dbReference type="AlphaFoldDB" id="A0A2A4B8M1"/>
<comment type="similarity">
    <text evidence="1 5">Belongs to the 5-formyltetrahydrofolate cyclo-ligase family.</text>
</comment>
<dbReference type="PANTHER" id="PTHR23407">
    <property type="entry name" value="ATPASE INHIBITOR/5-FORMYLTETRAHYDROFOLATE CYCLO-LIGASE"/>
    <property type="match status" value="1"/>
</dbReference>
<feature type="binding site" evidence="4">
    <location>
        <position position="53"/>
    </location>
    <ligand>
        <name>substrate</name>
    </ligand>
</feature>
<comment type="caution">
    <text evidence="6">The sequence shown here is derived from an EMBL/GenBank/DDBJ whole genome shotgun (WGS) entry which is preliminary data.</text>
</comment>
<sequence length="191" mass="20220">MNTAPPPSPDKRALRARLRALRDAFVAGGPSPIRPPAALLDRLRPDLIVASYLPLGSEADPEMLAQAALAAGCTLALPRTTTRAAQIAFHRFAAGDPIETGPFGLRQPAPDAPIVKPDIVLVPLVAFDGACNRLGQGAGHYDRALAALPGAWPLGVAWSVQQVPLLPVDPWDRPLAGIVTELDFIERTDPQ</sequence>
<protein>
    <recommendedName>
        <fullName evidence="5">5-formyltetrahydrofolate cyclo-ligase</fullName>
        <ecNumber evidence="5">6.3.3.2</ecNumber>
    </recommendedName>
</protein>
<gene>
    <name evidence="6" type="ORF">COC42_07385</name>
</gene>
<dbReference type="InterPro" id="IPR024185">
    <property type="entry name" value="FTHF_cligase-like_sf"/>
</dbReference>
<dbReference type="GO" id="GO:0035999">
    <property type="term" value="P:tetrahydrofolate interconversion"/>
    <property type="evidence" value="ECO:0007669"/>
    <property type="project" value="TreeGrafter"/>
</dbReference>
<dbReference type="Gene3D" id="3.40.50.10420">
    <property type="entry name" value="NagB/RpiA/CoA transferase-like"/>
    <property type="match status" value="1"/>
</dbReference>
<organism evidence="6 7">
    <name type="scientific">Sphingomonas spermidinifaciens</name>
    <dbReference type="NCBI Taxonomy" id="1141889"/>
    <lineage>
        <taxon>Bacteria</taxon>
        <taxon>Pseudomonadati</taxon>
        <taxon>Pseudomonadota</taxon>
        <taxon>Alphaproteobacteria</taxon>
        <taxon>Sphingomonadales</taxon>
        <taxon>Sphingomonadaceae</taxon>
        <taxon>Sphingomonas</taxon>
    </lineage>
</organism>
<keyword evidence="2 4" id="KW-0547">Nucleotide-binding</keyword>
<dbReference type="Pfam" id="PF01812">
    <property type="entry name" value="5-FTHF_cyc-lig"/>
    <property type="match status" value="1"/>
</dbReference>
<reference evidence="6 7" key="1">
    <citation type="submission" date="2017-09" db="EMBL/GenBank/DDBJ databases">
        <title>Sphingomonas spermidinifaciens 9NM-10, whole genome shotgun sequence.</title>
        <authorList>
            <person name="Feng G."/>
            <person name="Zhu H."/>
        </authorList>
    </citation>
    <scope>NUCLEOTIDE SEQUENCE [LARGE SCALE GENOMIC DNA]</scope>
    <source>
        <strain evidence="6 7">9NM-10</strain>
    </source>
</reference>
<comment type="cofactor">
    <cofactor evidence="5">
        <name>Mg(2+)</name>
        <dbReference type="ChEBI" id="CHEBI:18420"/>
    </cofactor>
</comment>
<evidence type="ECO:0000256" key="2">
    <source>
        <dbReference type="ARBA" id="ARBA00022741"/>
    </source>
</evidence>
<dbReference type="PANTHER" id="PTHR23407:SF1">
    <property type="entry name" value="5-FORMYLTETRAHYDROFOLATE CYCLO-LIGASE"/>
    <property type="match status" value="1"/>
</dbReference>
<dbReference type="SUPFAM" id="SSF100950">
    <property type="entry name" value="NagB/RpiA/CoA transferase-like"/>
    <property type="match status" value="1"/>
</dbReference>
<dbReference type="InterPro" id="IPR037171">
    <property type="entry name" value="NagB/RpiA_transferase-like"/>
</dbReference>
<dbReference type="GO" id="GO:0046872">
    <property type="term" value="F:metal ion binding"/>
    <property type="evidence" value="ECO:0007669"/>
    <property type="project" value="UniProtKB-KW"/>
</dbReference>
<evidence type="ECO:0000313" key="6">
    <source>
        <dbReference type="EMBL" id="PCD04118.1"/>
    </source>
</evidence>
<evidence type="ECO:0000256" key="1">
    <source>
        <dbReference type="ARBA" id="ARBA00010638"/>
    </source>
</evidence>
<dbReference type="OrthoDB" id="9801938at2"/>
<dbReference type="EMBL" id="NWMW01000001">
    <property type="protein sequence ID" value="PCD04118.1"/>
    <property type="molecule type" value="Genomic_DNA"/>
</dbReference>
<dbReference type="Proteomes" id="UP000218366">
    <property type="component" value="Unassembled WGS sequence"/>
</dbReference>
<accession>A0A2A4B8M1</accession>
<evidence type="ECO:0000256" key="3">
    <source>
        <dbReference type="ARBA" id="ARBA00022840"/>
    </source>
</evidence>
<evidence type="ECO:0000313" key="7">
    <source>
        <dbReference type="Proteomes" id="UP000218366"/>
    </source>
</evidence>
<keyword evidence="3 4" id="KW-0067">ATP-binding</keyword>
<dbReference type="EC" id="6.3.3.2" evidence="5"/>
<dbReference type="NCBIfam" id="TIGR02727">
    <property type="entry name" value="MTHFS_bact"/>
    <property type="match status" value="1"/>
</dbReference>
<feature type="binding site" evidence="4">
    <location>
        <begin position="133"/>
        <end position="141"/>
    </location>
    <ligand>
        <name>ATP</name>
        <dbReference type="ChEBI" id="CHEBI:30616"/>
    </ligand>
</feature>
<comment type="catalytic activity">
    <reaction evidence="5">
        <text>(6S)-5-formyl-5,6,7,8-tetrahydrofolate + ATP = (6R)-5,10-methenyltetrahydrofolate + ADP + phosphate</text>
        <dbReference type="Rhea" id="RHEA:10488"/>
        <dbReference type="ChEBI" id="CHEBI:30616"/>
        <dbReference type="ChEBI" id="CHEBI:43474"/>
        <dbReference type="ChEBI" id="CHEBI:57455"/>
        <dbReference type="ChEBI" id="CHEBI:57457"/>
        <dbReference type="ChEBI" id="CHEBI:456216"/>
        <dbReference type="EC" id="6.3.3.2"/>
    </reaction>
</comment>
<proteinExistence type="inferred from homology"/>
<evidence type="ECO:0000256" key="5">
    <source>
        <dbReference type="RuleBase" id="RU361279"/>
    </source>
</evidence>
<dbReference type="GO" id="GO:0030272">
    <property type="term" value="F:5-formyltetrahydrofolate cyclo-ligase activity"/>
    <property type="evidence" value="ECO:0007669"/>
    <property type="project" value="UniProtKB-EC"/>
</dbReference>
<evidence type="ECO:0000256" key="4">
    <source>
        <dbReference type="PIRSR" id="PIRSR006806-1"/>
    </source>
</evidence>
<feature type="binding site" evidence="4">
    <location>
        <position position="58"/>
    </location>
    <ligand>
        <name>substrate</name>
    </ligand>
</feature>